<evidence type="ECO:0000256" key="6">
    <source>
        <dbReference type="ARBA" id="ARBA00023237"/>
    </source>
</evidence>
<dbReference type="SUPFAM" id="SSF56935">
    <property type="entry name" value="Porins"/>
    <property type="match status" value="1"/>
</dbReference>
<evidence type="ECO:0000256" key="5">
    <source>
        <dbReference type="ARBA" id="ARBA00023136"/>
    </source>
</evidence>
<keyword evidence="6" id="KW-0998">Cell outer membrane</keyword>
<dbReference type="InterPro" id="IPR013784">
    <property type="entry name" value="Carb-bd-like_fold"/>
</dbReference>
<dbReference type="PANTHER" id="PTHR30069">
    <property type="entry name" value="TONB-DEPENDENT OUTER MEMBRANE RECEPTOR"/>
    <property type="match status" value="1"/>
</dbReference>
<evidence type="ECO:0000256" key="1">
    <source>
        <dbReference type="ARBA" id="ARBA00004571"/>
    </source>
</evidence>
<dbReference type="Proteomes" id="UP000008461">
    <property type="component" value="Chromosome"/>
</dbReference>
<dbReference type="Pfam" id="PF25183">
    <property type="entry name" value="OMP_b-brl_4"/>
    <property type="match status" value="1"/>
</dbReference>
<keyword evidence="7" id="KW-0732">Signal</keyword>
<feature type="signal peptide" evidence="7">
    <location>
        <begin position="1"/>
        <end position="22"/>
    </location>
</feature>
<evidence type="ECO:0000256" key="2">
    <source>
        <dbReference type="ARBA" id="ARBA00022448"/>
    </source>
</evidence>
<dbReference type="InterPro" id="IPR039426">
    <property type="entry name" value="TonB-dep_rcpt-like"/>
</dbReference>
<dbReference type="HOGENOM" id="CLU_006298_1_0_10"/>
<dbReference type="PANTHER" id="PTHR30069:SF46">
    <property type="entry name" value="OAR PROTEIN"/>
    <property type="match status" value="1"/>
</dbReference>
<keyword evidence="2" id="KW-0813">Transport</keyword>
<dbReference type="STRING" id="760192.Halhy_2752"/>
<dbReference type="GO" id="GO:0044718">
    <property type="term" value="P:siderophore transmembrane transport"/>
    <property type="evidence" value="ECO:0007669"/>
    <property type="project" value="TreeGrafter"/>
</dbReference>
<dbReference type="eggNOG" id="COG4771">
    <property type="taxonomic scope" value="Bacteria"/>
</dbReference>
<dbReference type="AlphaFoldDB" id="F4L1Y7"/>
<dbReference type="GO" id="GO:0030246">
    <property type="term" value="F:carbohydrate binding"/>
    <property type="evidence" value="ECO:0007669"/>
    <property type="project" value="InterPro"/>
</dbReference>
<comment type="subcellular location">
    <subcellularLocation>
        <location evidence="1">Cell outer membrane</location>
        <topology evidence="1">Multi-pass membrane protein</topology>
    </subcellularLocation>
</comment>
<keyword evidence="3" id="KW-1134">Transmembrane beta strand</keyword>
<gene>
    <name evidence="9" type="ordered locus">Halhy_2752</name>
</gene>
<dbReference type="OrthoDB" id="9768147at2"/>
<dbReference type="InterPro" id="IPR036942">
    <property type="entry name" value="Beta-barrel_TonB_sf"/>
</dbReference>
<keyword evidence="5" id="KW-0472">Membrane</keyword>
<organism evidence="9 10">
    <name type="scientific">Haliscomenobacter hydrossis (strain ATCC 27775 / DSM 1100 / LMG 10767 / O)</name>
    <dbReference type="NCBI Taxonomy" id="760192"/>
    <lineage>
        <taxon>Bacteria</taxon>
        <taxon>Pseudomonadati</taxon>
        <taxon>Bacteroidota</taxon>
        <taxon>Saprospiria</taxon>
        <taxon>Saprospirales</taxon>
        <taxon>Haliscomenobacteraceae</taxon>
        <taxon>Haliscomenobacter</taxon>
    </lineage>
</organism>
<dbReference type="Pfam" id="PF13620">
    <property type="entry name" value="CarboxypepD_reg"/>
    <property type="match status" value="1"/>
</dbReference>
<dbReference type="Gene3D" id="2.60.40.1120">
    <property type="entry name" value="Carboxypeptidase-like, regulatory domain"/>
    <property type="match status" value="1"/>
</dbReference>
<keyword evidence="10" id="KW-1185">Reference proteome</keyword>
<dbReference type="EMBL" id="CP002691">
    <property type="protein sequence ID" value="AEE50620.1"/>
    <property type="molecule type" value="Genomic_DNA"/>
</dbReference>
<name>F4L1Y7_HALH1</name>
<dbReference type="GO" id="GO:0015344">
    <property type="term" value="F:siderophore uptake transmembrane transporter activity"/>
    <property type="evidence" value="ECO:0007669"/>
    <property type="project" value="TreeGrafter"/>
</dbReference>
<dbReference type="Gene3D" id="2.40.170.20">
    <property type="entry name" value="TonB-dependent receptor, beta-barrel domain"/>
    <property type="match status" value="1"/>
</dbReference>
<sequence>MKQGLRLLTLFAGLFLCLHANAQQTTSAIQGTATSEKGDALVAASVVATHIESGTVYGVDTRADGGFNIPNMRVGGPYTIKITYVGFKDFQVDNVFLQLGSKYTVNAKLAENSALLEGITITSEGASIFGKGRTGSETNVGSEALTKLPTISRSAQDFYRATPASDGVSFAGRNDQYNNFTIDGAIFNNPFGLDAATPGGQADAQPISLDAIEQITVSLAPYDVTQAGFTGASVNAVTKSGTNKFKGAVFGYTRNQDLTGGKISGEKVVVPDLSQNQYGFALGGPIIKNKLFFFVNAEIDKRTDLGSTAIAAAPGRTGSNVSRVAKSDLDAVANALKTRFQYDPGVYEDYLHNTNSTKAILKLDYQISKNHTLTATYNFLDAFKQKPAHPSAIGRRGPDLTTLQFFNSGYQINNKINSGIIELRSIFGNSAANKLQIGYTAFRDARDPFSNPFPVINIQKEGIPYIVAGHEPFSIFNRLNQDVFQFTDNFNIYKGKHTYTIGTSLEVFSFDNSFNLNAYGGTFGPGFASTTAFLDSISTGRYDDDVAAARATANANGGEGGTPGKGWALAETNVGQFAFYLQDEWTVNEKFTLNYGIRMDMPLYFNTPEKIEENLARNCCYDPTITWYNEQGDPQKFDHTKLPKQTPLISPRIGFNYDMSSDGKTAQLRGGTGLFTGRLPFVWIGNQVANPNFFFYNYTDPNFKFPQVWRTNLGYDRKLGNWTFTLDVLYTKDLQAAMVRNYGLKPPTGTLQGPDTRPIYTNADRTLVFGGATNAYVFSNTNVGYSFNTSVQLRRNFKNGQIMLGYNFLDAKDASSVEAEISSDAFDRNPAINHVNNALLAPSLFGTKHRFIGSAFKTFEYGPWATTLSTFFQYAQGGTTQNDNVADFRFSYTYSGDINNDGSGLNDLIFIPTDAQLGQMNFQTAAQRDAFRSYIAQDKYLSENRGKYVEKYGILAPWYSQWDIRVAQDYRFESGQALQFTLDILNFGNMLNSNWGVRQLPINTQPLGVSVTNGVPTYSFDASLKNTFADDFSLLSRWQARVGLRFTF</sequence>
<reference evidence="9 10" key="1">
    <citation type="journal article" date="2011" name="Stand. Genomic Sci.">
        <title>Complete genome sequence of Haliscomenobacter hydrossis type strain (O).</title>
        <authorList>
            <consortium name="US DOE Joint Genome Institute (JGI-PGF)"/>
            <person name="Daligault H."/>
            <person name="Lapidus A."/>
            <person name="Zeytun A."/>
            <person name="Nolan M."/>
            <person name="Lucas S."/>
            <person name="Del Rio T.G."/>
            <person name="Tice H."/>
            <person name="Cheng J.F."/>
            <person name="Tapia R."/>
            <person name="Han C."/>
            <person name="Goodwin L."/>
            <person name="Pitluck S."/>
            <person name="Liolios K."/>
            <person name="Pagani I."/>
            <person name="Ivanova N."/>
            <person name="Huntemann M."/>
            <person name="Mavromatis K."/>
            <person name="Mikhailova N."/>
            <person name="Pati A."/>
            <person name="Chen A."/>
            <person name="Palaniappan K."/>
            <person name="Land M."/>
            <person name="Hauser L."/>
            <person name="Brambilla E.M."/>
            <person name="Rohde M."/>
            <person name="Verbarg S."/>
            <person name="Goker M."/>
            <person name="Bristow J."/>
            <person name="Eisen J.A."/>
            <person name="Markowitz V."/>
            <person name="Hugenholtz P."/>
            <person name="Kyrpides N.C."/>
            <person name="Klenk H.P."/>
            <person name="Woyke T."/>
        </authorList>
    </citation>
    <scope>NUCLEOTIDE SEQUENCE [LARGE SCALE GENOMIC DNA]</scope>
    <source>
        <strain evidence="10">ATCC 27775 / DSM 1100 / LMG 10767 / O</strain>
    </source>
</reference>
<feature type="chain" id="PRO_5003312410" evidence="7">
    <location>
        <begin position="23"/>
        <end position="1048"/>
    </location>
</feature>
<evidence type="ECO:0000256" key="7">
    <source>
        <dbReference type="SAM" id="SignalP"/>
    </source>
</evidence>
<protein>
    <submittedName>
        <fullName evidence="9">TonB-dependent receptor plug</fullName>
    </submittedName>
</protein>
<reference key="2">
    <citation type="submission" date="2011-04" db="EMBL/GenBank/DDBJ databases">
        <title>Complete sequence of chromosome of Haliscomenobacter hydrossis DSM 1100.</title>
        <authorList>
            <consortium name="US DOE Joint Genome Institute (JGI-PGF)"/>
            <person name="Lucas S."/>
            <person name="Han J."/>
            <person name="Lapidus A."/>
            <person name="Bruce D."/>
            <person name="Goodwin L."/>
            <person name="Pitluck S."/>
            <person name="Peters L."/>
            <person name="Kyrpides N."/>
            <person name="Mavromatis K."/>
            <person name="Ivanova N."/>
            <person name="Ovchinnikova G."/>
            <person name="Pagani I."/>
            <person name="Daligault H."/>
            <person name="Detter J.C."/>
            <person name="Han C."/>
            <person name="Land M."/>
            <person name="Hauser L."/>
            <person name="Markowitz V."/>
            <person name="Cheng J.-F."/>
            <person name="Hugenholtz P."/>
            <person name="Woyke T."/>
            <person name="Wu D."/>
            <person name="Verbarg S."/>
            <person name="Frueling A."/>
            <person name="Brambilla E."/>
            <person name="Klenk H.-P."/>
            <person name="Eisen J.A."/>
        </authorList>
    </citation>
    <scope>NUCLEOTIDE SEQUENCE</scope>
    <source>
        <strain>DSM 1100</strain>
    </source>
</reference>
<evidence type="ECO:0000259" key="8">
    <source>
        <dbReference type="Pfam" id="PF25183"/>
    </source>
</evidence>
<evidence type="ECO:0000256" key="4">
    <source>
        <dbReference type="ARBA" id="ARBA00022692"/>
    </source>
</evidence>
<dbReference type="RefSeq" id="WP_013765168.1">
    <property type="nucleotide sequence ID" value="NC_015510.1"/>
</dbReference>
<feature type="domain" description="TonB-dependent transporter Oar-like beta-barrel" evidence="8">
    <location>
        <begin position="237"/>
        <end position="693"/>
    </location>
</feature>
<dbReference type="SUPFAM" id="SSF49452">
    <property type="entry name" value="Starch-binding domain-like"/>
    <property type="match status" value="1"/>
</dbReference>
<accession>F4L1Y7</accession>
<dbReference type="KEGG" id="hhy:Halhy_2752"/>
<evidence type="ECO:0000256" key="3">
    <source>
        <dbReference type="ARBA" id="ARBA00022452"/>
    </source>
</evidence>
<keyword evidence="4" id="KW-0812">Transmembrane</keyword>
<dbReference type="GO" id="GO:0009279">
    <property type="term" value="C:cell outer membrane"/>
    <property type="evidence" value="ECO:0007669"/>
    <property type="project" value="UniProtKB-SubCell"/>
</dbReference>
<proteinExistence type="predicted"/>
<dbReference type="InterPro" id="IPR057601">
    <property type="entry name" value="Oar-like_b-barrel"/>
</dbReference>
<evidence type="ECO:0000313" key="9">
    <source>
        <dbReference type="EMBL" id="AEE50620.1"/>
    </source>
</evidence>
<keyword evidence="9" id="KW-0675">Receptor</keyword>
<evidence type="ECO:0000313" key="10">
    <source>
        <dbReference type="Proteomes" id="UP000008461"/>
    </source>
</evidence>